<feature type="transmembrane region" description="Helical" evidence="7">
    <location>
        <begin position="128"/>
        <end position="151"/>
    </location>
</feature>
<feature type="domain" description="Mechanosensitive ion channel MscS" evidence="8">
    <location>
        <begin position="180"/>
        <end position="245"/>
    </location>
</feature>
<feature type="transmembrane region" description="Helical" evidence="7">
    <location>
        <begin position="15"/>
        <end position="35"/>
    </location>
</feature>
<dbReference type="EMBL" id="JAUZQE010000045">
    <property type="protein sequence ID" value="MDR4126958.1"/>
    <property type="molecule type" value="Genomic_DNA"/>
</dbReference>
<feature type="transmembrane region" description="Helical" evidence="7">
    <location>
        <begin position="94"/>
        <end position="116"/>
    </location>
</feature>
<evidence type="ECO:0000256" key="3">
    <source>
        <dbReference type="ARBA" id="ARBA00022475"/>
    </source>
</evidence>
<dbReference type="Pfam" id="PF21082">
    <property type="entry name" value="MS_channel_3rd"/>
    <property type="match status" value="1"/>
</dbReference>
<comment type="similarity">
    <text evidence="2">Belongs to the MscS (TC 1.A.23) family.</text>
</comment>
<dbReference type="InterPro" id="IPR010920">
    <property type="entry name" value="LSM_dom_sf"/>
</dbReference>
<dbReference type="Proteomes" id="UP001232156">
    <property type="component" value="Unassembled WGS sequence"/>
</dbReference>
<feature type="domain" description="Mechanosensitive ion channel MscS C-terminal" evidence="9">
    <location>
        <begin position="252"/>
        <end position="331"/>
    </location>
</feature>
<gene>
    <name evidence="11" type="ORF">Q8947_13325</name>
</gene>
<protein>
    <submittedName>
        <fullName evidence="11">Mechanosensitive ion channel family protein</fullName>
    </submittedName>
</protein>
<evidence type="ECO:0000259" key="10">
    <source>
        <dbReference type="Pfam" id="PF21088"/>
    </source>
</evidence>
<dbReference type="PANTHER" id="PTHR30566">
    <property type="entry name" value="YNAI-RELATED MECHANOSENSITIVE ION CHANNEL"/>
    <property type="match status" value="1"/>
</dbReference>
<keyword evidence="12" id="KW-1185">Reference proteome</keyword>
<dbReference type="Gene3D" id="2.30.30.60">
    <property type="match status" value="1"/>
</dbReference>
<organism evidence="11 12">
    <name type="scientific">Yanghanlia caeni</name>
    <dbReference type="NCBI Taxonomy" id="3064283"/>
    <lineage>
        <taxon>Bacteria</taxon>
        <taxon>Pseudomonadati</taxon>
        <taxon>Pseudomonadota</taxon>
        <taxon>Betaproteobacteria</taxon>
        <taxon>Burkholderiales</taxon>
        <taxon>Alcaligenaceae</taxon>
        <taxon>Yanghanlia</taxon>
    </lineage>
</organism>
<dbReference type="SUPFAM" id="SSF50182">
    <property type="entry name" value="Sm-like ribonucleoproteins"/>
    <property type="match status" value="1"/>
</dbReference>
<dbReference type="InterPro" id="IPR023408">
    <property type="entry name" value="MscS_beta-dom_sf"/>
</dbReference>
<feature type="domain" description="Mechanosensitive ion channel transmembrane helices 2/3" evidence="10">
    <location>
        <begin position="138"/>
        <end position="177"/>
    </location>
</feature>
<dbReference type="InterPro" id="IPR049142">
    <property type="entry name" value="MS_channel_1st"/>
</dbReference>
<dbReference type="InterPro" id="IPR006685">
    <property type="entry name" value="MscS_channel_2nd"/>
</dbReference>
<dbReference type="Pfam" id="PF21088">
    <property type="entry name" value="MS_channel_1st"/>
    <property type="match status" value="1"/>
</dbReference>
<dbReference type="SUPFAM" id="SSF82689">
    <property type="entry name" value="Mechanosensitive channel protein MscS (YggB), C-terminal domain"/>
    <property type="match status" value="1"/>
</dbReference>
<name>A0ABU1D931_9BURK</name>
<evidence type="ECO:0000256" key="4">
    <source>
        <dbReference type="ARBA" id="ARBA00022692"/>
    </source>
</evidence>
<dbReference type="Pfam" id="PF00924">
    <property type="entry name" value="MS_channel_2nd"/>
    <property type="match status" value="1"/>
</dbReference>
<accession>A0ABU1D931</accession>
<comment type="caution">
    <text evidence="11">The sequence shown here is derived from an EMBL/GenBank/DDBJ whole genome shotgun (WGS) entry which is preliminary data.</text>
</comment>
<evidence type="ECO:0000313" key="11">
    <source>
        <dbReference type="EMBL" id="MDR4126958.1"/>
    </source>
</evidence>
<dbReference type="RefSeq" id="WP_165278039.1">
    <property type="nucleotide sequence ID" value="NZ_JAUZQE010000045.1"/>
</dbReference>
<proteinExistence type="inferred from homology"/>
<dbReference type="SUPFAM" id="SSF82861">
    <property type="entry name" value="Mechanosensitive channel protein MscS (YggB), transmembrane region"/>
    <property type="match status" value="1"/>
</dbReference>
<evidence type="ECO:0000256" key="7">
    <source>
        <dbReference type="SAM" id="Phobius"/>
    </source>
</evidence>
<keyword evidence="3" id="KW-1003">Cell membrane</keyword>
<dbReference type="Gene3D" id="3.30.70.100">
    <property type="match status" value="1"/>
</dbReference>
<dbReference type="PANTHER" id="PTHR30566:SF25">
    <property type="entry name" value="INNER MEMBRANE PROTEIN"/>
    <property type="match status" value="1"/>
</dbReference>
<keyword evidence="5 7" id="KW-1133">Transmembrane helix</keyword>
<feature type="transmembrane region" description="Helical" evidence="7">
    <location>
        <begin position="157"/>
        <end position="180"/>
    </location>
</feature>
<dbReference type="InterPro" id="IPR011066">
    <property type="entry name" value="MscS_channel_C_sf"/>
</dbReference>
<dbReference type="Gene3D" id="1.10.287.1260">
    <property type="match status" value="1"/>
</dbReference>
<reference evidence="11 12" key="1">
    <citation type="submission" date="2023-08" db="EMBL/GenBank/DDBJ databases">
        <title>Alcaligenaceae gen. nov., a novel taxon isolated from the sludge of Yixing Pesticide Factory.</title>
        <authorList>
            <person name="Ruan L."/>
        </authorList>
    </citation>
    <scope>NUCLEOTIDE SEQUENCE [LARGE SCALE GENOMIC DNA]</scope>
    <source>
        <strain evidence="11 12">LG-2</strain>
    </source>
</reference>
<keyword evidence="4 7" id="KW-0812">Transmembrane</keyword>
<sequence>MQDWWRDTAILSIPIWNWMLMLAATSVMLAALLWARGLLRRRLDRRASDAHASPAFLFLQVVASTNVLALFALSVLVCVKLLELPAGWSIAVARLWFIAAVIQVAAWLNTATGFMLQRYRDRHPTTNLVTLTLIGYALRTVLWTVAGLAILDNLGVNITAFVASLGIGGIAVALAAQVVLGDLFASAAIGLDKPFEVGDFVVVGNVAGTIEYVGLKTTRIRSLGGEQVVCSNTELLKQTIQNYKRMALRRVAFRFVVAYGATEQQVESITQAVRAHIESLELARFDRAHLLQFVERGLEFEVVYYVLSADYNVYMDMQQGINLAIMRAVHGQALEFGRGEMRVHRAGRIDPVADVSAGEVLNNPRDGSQSVSGS</sequence>
<feature type="transmembrane region" description="Helical" evidence="7">
    <location>
        <begin position="56"/>
        <end position="82"/>
    </location>
</feature>
<evidence type="ECO:0000256" key="6">
    <source>
        <dbReference type="ARBA" id="ARBA00023136"/>
    </source>
</evidence>
<evidence type="ECO:0000256" key="5">
    <source>
        <dbReference type="ARBA" id="ARBA00022989"/>
    </source>
</evidence>
<evidence type="ECO:0000313" key="12">
    <source>
        <dbReference type="Proteomes" id="UP001232156"/>
    </source>
</evidence>
<evidence type="ECO:0000256" key="1">
    <source>
        <dbReference type="ARBA" id="ARBA00004651"/>
    </source>
</evidence>
<dbReference type="InterPro" id="IPR049278">
    <property type="entry name" value="MS_channel_C"/>
</dbReference>
<evidence type="ECO:0000259" key="8">
    <source>
        <dbReference type="Pfam" id="PF00924"/>
    </source>
</evidence>
<evidence type="ECO:0000259" key="9">
    <source>
        <dbReference type="Pfam" id="PF21082"/>
    </source>
</evidence>
<evidence type="ECO:0000256" key="2">
    <source>
        <dbReference type="ARBA" id="ARBA00008017"/>
    </source>
</evidence>
<keyword evidence="6 7" id="KW-0472">Membrane</keyword>
<dbReference type="InterPro" id="IPR011014">
    <property type="entry name" value="MscS_channel_TM-2"/>
</dbReference>
<comment type="subcellular location">
    <subcellularLocation>
        <location evidence="1">Cell membrane</location>
        <topology evidence="1">Multi-pass membrane protein</topology>
    </subcellularLocation>
</comment>